<keyword evidence="2" id="KW-1185">Reference proteome</keyword>
<proteinExistence type="predicted"/>
<dbReference type="AlphaFoldDB" id="A0A2P6PT77"/>
<name>A0A2P6PT77_ROSCH</name>
<organism evidence="1 2">
    <name type="scientific">Rosa chinensis</name>
    <name type="common">China rose</name>
    <dbReference type="NCBI Taxonomy" id="74649"/>
    <lineage>
        <taxon>Eukaryota</taxon>
        <taxon>Viridiplantae</taxon>
        <taxon>Streptophyta</taxon>
        <taxon>Embryophyta</taxon>
        <taxon>Tracheophyta</taxon>
        <taxon>Spermatophyta</taxon>
        <taxon>Magnoliopsida</taxon>
        <taxon>eudicotyledons</taxon>
        <taxon>Gunneridae</taxon>
        <taxon>Pentapetalae</taxon>
        <taxon>rosids</taxon>
        <taxon>fabids</taxon>
        <taxon>Rosales</taxon>
        <taxon>Rosaceae</taxon>
        <taxon>Rosoideae</taxon>
        <taxon>Rosoideae incertae sedis</taxon>
        <taxon>Rosa</taxon>
    </lineage>
</organism>
<dbReference type="EMBL" id="PDCK01000044">
    <property type="protein sequence ID" value="PRQ25139.1"/>
    <property type="molecule type" value="Genomic_DNA"/>
</dbReference>
<evidence type="ECO:0000313" key="1">
    <source>
        <dbReference type="EMBL" id="PRQ25139.1"/>
    </source>
</evidence>
<accession>A0A2P6PT77</accession>
<protein>
    <submittedName>
        <fullName evidence="1">Uncharacterized protein</fullName>
    </submittedName>
</protein>
<comment type="caution">
    <text evidence="1">The sequence shown here is derived from an EMBL/GenBank/DDBJ whole genome shotgun (WGS) entry which is preliminary data.</text>
</comment>
<sequence>MKVKDLAIEGPVIIRSSTPSLPARSPFCACSPRIHKTSGIHSSSRHLGFDTLISFLWKLGFDIGDCLLSLV</sequence>
<dbReference type="Proteomes" id="UP000238479">
    <property type="component" value="Chromosome 6"/>
</dbReference>
<gene>
    <name evidence="1" type="ORF">RchiOBHm_Chr6g0280361</name>
</gene>
<evidence type="ECO:0000313" key="2">
    <source>
        <dbReference type="Proteomes" id="UP000238479"/>
    </source>
</evidence>
<reference evidence="1 2" key="1">
    <citation type="journal article" date="2018" name="Nat. Genet.">
        <title>The Rosa genome provides new insights in the design of modern roses.</title>
        <authorList>
            <person name="Bendahmane M."/>
        </authorList>
    </citation>
    <scope>NUCLEOTIDE SEQUENCE [LARGE SCALE GENOMIC DNA]</scope>
    <source>
        <strain evidence="2">cv. Old Blush</strain>
    </source>
</reference>
<dbReference type="Gramene" id="PRQ25139">
    <property type="protein sequence ID" value="PRQ25139"/>
    <property type="gene ID" value="RchiOBHm_Chr6g0280361"/>
</dbReference>